<accession>A0AAV7IWB2</accession>
<proteinExistence type="predicted"/>
<reference evidence="1 2" key="1">
    <citation type="journal article" date="2021" name="J. Hered.">
        <title>A chromosome-level genome assembly of the parasitoid wasp, Cotesia glomerata (Hymenoptera: Braconidae).</title>
        <authorList>
            <person name="Pinto B.J."/>
            <person name="Weis J.J."/>
            <person name="Gamble T."/>
            <person name="Ode P.J."/>
            <person name="Paul R."/>
            <person name="Zaspel J.M."/>
        </authorList>
    </citation>
    <scope>NUCLEOTIDE SEQUENCE [LARGE SCALE GENOMIC DNA]</scope>
    <source>
        <strain evidence="1">CgM1</strain>
    </source>
</reference>
<dbReference type="Proteomes" id="UP000826195">
    <property type="component" value="Unassembled WGS sequence"/>
</dbReference>
<protein>
    <submittedName>
        <fullName evidence="1">Uncharacterized protein</fullName>
    </submittedName>
</protein>
<keyword evidence="2" id="KW-1185">Reference proteome</keyword>
<organism evidence="1 2">
    <name type="scientific">Cotesia glomerata</name>
    <name type="common">Lepidopteran parasitic wasp</name>
    <name type="synonym">Apanteles glomeratus</name>
    <dbReference type="NCBI Taxonomy" id="32391"/>
    <lineage>
        <taxon>Eukaryota</taxon>
        <taxon>Metazoa</taxon>
        <taxon>Ecdysozoa</taxon>
        <taxon>Arthropoda</taxon>
        <taxon>Hexapoda</taxon>
        <taxon>Insecta</taxon>
        <taxon>Pterygota</taxon>
        <taxon>Neoptera</taxon>
        <taxon>Endopterygota</taxon>
        <taxon>Hymenoptera</taxon>
        <taxon>Apocrita</taxon>
        <taxon>Ichneumonoidea</taxon>
        <taxon>Braconidae</taxon>
        <taxon>Microgastrinae</taxon>
        <taxon>Cotesia</taxon>
    </lineage>
</organism>
<name>A0AAV7IWB2_COTGL</name>
<evidence type="ECO:0000313" key="2">
    <source>
        <dbReference type="Proteomes" id="UP000826195"/>
    </source>
</evidence>
<dbReference type="EMBL" id="JAHXZJ010000374">
    <property type="protein sequence ID" value="KAH0560250.1"/>
    <property type="molecule type" value="Genomic_DNA"/>
</dbReference>
<evidence type="ECO:0000313" key="1">
    <source>
        <dbReference type="EMBL" id="KAH0560250.1"/>
    </source>
</evidence>
<gene>
    <name evidence="1" type="ORF">KQX54_002898</name>
</gene>
<sequence length="70" mass="8342">MLCVRELESKRNRDRNGKRNSCYKTVNLGISCQVNDFPICPSFFGINREWMIRVERIQDNAPDFEDYSHE</sequence>
<comment type="caution">
    <text evidence="1">The sequence shown here is derived from an EMBL/GenBank/DDBJ whole genome shotgun (WGS) entry which is preliminary data.</text>
</comment>
<dbReference type="AlphaFoldDB" id="A0AAV7IWB2"/>